<evidence type="ECO:0000313" key="3">
    <source>
        <dbReference type="Proteomes" id="UP000838756"/>
    </source>
</evidence>
<feature type="compositionally biased region" description="Polar residues" evidence="1">
    <location>
        <begin position="1"/>
        <end position="20"/>
    </location>
</feature>
<gene>
    <name evidence="2" type="primary">jg25926</name>
    <name evidence="2" type="ORF">PAEG_LOCUS4943</name>
</gene>
<name>A0A8S4QQI4_9NEOP</name>
<keyword evidence="3" id="KW-1185">Reference proteome</keyword>
<sequence>MTTISSTTLLPEQTPASPTGKSVCGSCASPSNSGRDQPHDNTHIKNVYFKGHHLNEELVVVQPPAVGAHGHGDLSAAERRQLAVLGAAPQLRTGAGPCCGADQTSQRQMQTGLT</sequence>
<dbReference type="Proteomes" id="UP000838756">
    <property type="component" value="Unassembled WGS sequence"/>
</dbReference>
<organism evidence="2 3">
    <name type="scientific">Pararge aegeria aegeria</name>
    <dbReference type="NCBI Taxonomy" id="348720"/>
    <lineage>
        <taxon>Eukaryota</taxon>
        <taxon>Metazoa</taxon>
        <taxon>Ecdysozoa</taxon>
        <taxon>Arthropoda</taxon>
        <taxon>Hexapoda</taxon>
        <taxon>Insecta</taxon>
        <taxon>Pterygota</taxon>
        <taxon>Neoptera</taxon>
        <taxon>Endopterygota</taxon>
        <taxon>Lepidoptera</taxon>
        <taxon>Glossata</taxon>
        <taxon>Ditrysia</taxon>
        <taxon>Papilionoidea</taxon>
        <taxon>Nymphalidae</taxon>
        <taxon>Satyrinae</taxon>
        <taxon>Satyrini</taxon>
        <taxon>Parargina</taxon>
        <taxon>Pararge</taxon>
    </lineage>
</organism>
<dbReference type="AlphaFoldDB" id="A0A8S4QQI4"/>
<feature type="region of interest" description="Disordered" evidence="1">
    <location>
        <begin position="1"/>
        <end position="43"/>
    </location>
</feature>
<comment type="caution">
    <text evidence="2">The sequence shown here is derived from an EMBL/GenBank/DDBJ whole genome shotgun (WGS) entry which is preliminary data.</text>
</comment>
<accession>A0A8S4QQI4</accession>
<dbReference type="EMBL" id="CAKXAJ010017644">
    <property type="protein sequence ID" value="CAH2216997.1"/>
    <property type="molecule type" value="Genomic_DNA"/>
</dbReference>
<evidence type="ECO:0000256" key="1">
    <source>
        <dbReference type="SAM" id="MobiDB-lite"/>
    </source>
</evidence>
<proteinExistence type="predicted"/>
<feature type="region of interest" description="Disordered" evidence="1">
    <location>
        <begin position="93"/>
        <end position="114"/>
    </location>
</feature>
<feature type="compositionally biased region" description="Polar residues" evidence="1">
    <location>
        <begin position="102"/>
        <end position="114"/>
    </location>
</feature>
<reference evidence="2" key="1">
    <citation type="submission" date="2022-03" db="EMBL/GenBank/DDBJ databases">
        <authorList>
            <person name="Lindestad O."/>
        </authorList>
    </citation>
    <scope>NUCLEOTIDE SEQUENCE</scope>
</reference>
<evidence type="ECO:0000313" key="2">
    <source>
        <dbReference type="EMBL" id="CAH2216997.1"/>
    </source>
</evidence>
<protein>
    <submittedName>
        <fullName evidence="2">Jg25926 protein</fullName>
    </submittedName>
</protein>